<comment type="caution">
    <text evidence="2">The sequence shown here is derived from an EMBL/GenBank/DDBJ whole genome shotgun (WGS) entry which is preliminary data.</text>
</comment>
<evidence type="ECO:0000313" key="2">
    <source>
        <dbReference type="EMBL" id="MTW03761.1"/>
    </source>
</evidence>
<keyword evidence="3" id="KW-1185">Reference proteome</keyword>
<accession>A0A6L6Q394</accession>
<dbReference type="Proteomes" id="UP000484015">
    <property type="component" value="Unassembled WGS sequence"/>
</dbReference>
<sequence length="146" mass="15746">MRYPGPMLFAMALCANNAIAAPRFEDFPATKYTGKIAQVRLADARSRQYASVLRAGVKGAPNFAGHYFLVTWGCGASCITGAAIDAGTGNVTWLPFTVCCWPLQISEPLAFRRDSNLLVTHGALNEMGDSSAMHYHVLENGKFSGK</sequence>
<dbReference type="RefSeq" id="WP_155440118.1">
    <property type="nucleotide sequence ID" value="NZ_WNLA01000011.1"/>
</dbReference>
<name>A0A6L6Q394_9BURK</name>
<dbReference type="EMBL" id="WNLA01000011">
    <property type="protein sequence ID" value="MTW03761.1"/>
    <property type="molecule type" value="Genomic_DNA"/>
</dbReference>
<gene>
    <name evidence="2" type="ORF">GM668_16890</name>
</gene>
<keyword evidence="1" id="KW-0732">Signal</keyword>
<reference evidence="2 3" key="1">
    <citation type="submission" date="2019-11" db="EMBL/GenBank/DDBJ databases">
        <title>Type strains purchased from KCTC, JCM and DSMZ.</title>
        <authorList>
            <person name="Lu H."/>
        </authorList>
    </citation>
    <scope>NUCLEOTIDE SEQUENCE [LARGE SCALE GENOMIC DNA]</scope>
    <source>
        <strain evidence="2 3">KCTC 42409</strain>
    </source>
</reference>
<evidence type="ECO:0000256" key="1">
    <source>
        <dbReference type="SAM" id="SignalP"/>
    </source>
</evidence>
<evidence type="ECO:0000313" key="3">
    <source>
        <dbReference type="Proteomes" id="UP000484015"/>
    </source>
</evidence>
<feature type="chain" id="PRO_5026861971" evidence="1">
    <location>
        <begin position="21"/>
        <end position="146"/>
    </location>
</feature>
<dbReference type="OrthoDB" id="8757135at2"/>
<feature type="signal peptide" evidence="1">
    <location>
        <begin position="1"/>
        <end position="20"/>
    </location>
</feature>
<protein>
    <submittedName>
        <fullName evidence="2">Uncharacterized protein</fullName>
    </submittedName>
</protein>
<dbReference type="AlphaFoldDB" id="A0A6L6Q394"/>
<organism evidence="2 3">
    <name type="scientific">Pseudoduganella ginsengisoli</name>
    <dbReference type="NCBI Taxonomy" id="1462440"/>
    <lineage>
        <taxon>Bacteria</taxon>
        <taxon>Pseudomonadati</taxon>
        <taxon>Pseudomonadota</taxon>
        <taxon>Betaproteobacteria</taxon>
        <taxon>Burkholderiales</taxon>
        <taxon>Oxalobacteraceae</taxon>
        <taxon>Telluria group</taxon>
        <taxon>Pseudoduganella</taxon>
    </lineage>
</organism>
<proteinExistence type="predicted"/>